<reference evidence="1 2" key="1">
    <citation type="submission" date="2017-11" db="EMBL/GenBank/DDBJ databases">
        <title>De-novo sequencing of pomegranate (Punica granatum L.) genome.</title>
        <authorList>
            <person name="Akparov Z."/>
            <person name="Amiraslanov A."/>
            <person name="Hajiyeva S."/>
            <person name="Abbasov M."/>
            <person name="Kaur K."/>
            <person name="Hamwieh A."/>
            <person name="Solovyev V."/>
            <person name="Salamov A."/>
            <person name="Braich B."/>
            <person name="Kosarev P."/>
            <person name="Mahmoud A."/>
            <person name="Hajiyev E."/>
            <person name="Babayeva S."/>
            <person name="Izzatullayeva V."/>
            <person name="Mammadov A."/>
            <person name="Mammadov A."/>
            <person name="Sharifova S."/>
            <person name="Ojaghi J."/>
            <person name="Eynullazada K."/>
            <person name="Bayramov B."/>
            <person name="Abdulazimova A."/>
            <person name="Shahmuradov I."/>
        </authorList>
    </citation>
    <scope>NUCLEOTIDE SEQUENCE [LARGE SCALE GENOMIC DNA]</scope>
    <source>
        <strain evidence="2">cv. AG2017</strain>
        <tissue evidence="1">Leaf</tissue>
    </source>
</reference>
<comment type="caution">
    <text evidence="1">The sequence shown here is derived from an EMBL/GenBank/DDBJ whole genome shotgun (WGS) entry which is preliminary data.</text>
</comment>
<gene>
    <name evidence="1" type="ORF">CRG98_046599</name>
</gene>
<dbReference type="Proteomes" id="UP000233551">
    <property type="component" value="Unassembled WGS sequence"/>
</dbReference>
<accession>A0A2I0HMP1</accession>
<name>A0A2I0HMP1_PUNGR</name>
<dbReference type="AlphaFoldDB" id="A0A2I0HMP1"/>
<evidence type="ECO:0000313" key="1">
    <source>
        <dbReference type="EMBL" id="PKI33017.1"/>
    </source>
</evidence>
<sequence length="68" mass="6942">MEGTGGPTLCDGGPTVTAAIQARLPLTSRTTGDLVWAAVIGIRSESGGGRLSEMGPIATGHMDTLFHF</sequence>
<dbReference type="EMBL" id="PGOL01007118">
    <property type="protein sequence ID" value="PKI33017.1"/>
    <property type="molecule type" value="Genomic_DNA"/>
</dbReference>
<protein>
    <submittedName>
        <fullName evidence="1">Uncharacterized protein</fullName>
    </submittedName>
</protein>
<keyword evidence="2" id="KW-1185">Reference proteome</keyword>
<proteinExistence type="predicted"/>
<organism evidence="1 2">
    <name type="scientific">Punica granatum</name>
    <name type="common">Pomegranate</name>
    <dbReference type="NCBI Taxonomy" id="22663"/>
    <lineage>
        <taxon>Eukaryota</taxon>
        <taxon>Viridiplantae</taxon>
        <taxon>Streptophyta</taxon>
        <taxon>Embryophyta</taxon>
        <taxon>Tracheophyta</taxon>
        <taxon>Spermatophyta</taxon>
        <taxon>Magnoliopsida</taxon>
        <taxon>eudicotyledons</taxon>
        <taxon>Gunneridae</taxon>
        <taxon>Pentapetalae</taxon>
        <taxon>rosids</taxon>
        <taxon>malvids</taxon>
        <taxon>Myrtales</taxon>
        <taxon>Lythraceae</taxon>
        <taxon>Punica</taxon>
    </lineage>
</organism>
<evidence type="ECO:0000313" key="2">
    <source>
        <dbReference type="Proteomes" id="UP000233551"/>
    </source>
</evidence>